<dbReference type="EMBL" id="CP030762">
    <property type="protein sequence ID" value="AXA43708.1"/>
    <property type="molecule type" value="Genomic_DNA"/>
</dbReference>
<dbReference type="Proteomes" id="UP000251166">
    <property type="component" value="Plasmid unnamed2"/>
</dbReference>
<dbReference type="GO" id="GO:0016779">
    <property type="term" value="F:nucleotidyltransferase activity"/>
    <property type="evidence" value="ECO:0007669"/>
    <property type="project" value="InterPro"/>
</dbReference>
<dbReference type="GO" id="GO:0051607">
    <property type="term" value="P:defense response to virus"/>
    <property type="evidence" value="ECO:0007669"/>
    <property type="project" value="UniProtKB-KW"/>
</dbReference>
<evidence type="ECO:0000313" key="3">
    <source>
        <dbReference type="Proteomes" id="UP000251166"/>
    </source>
</evidence>
<name>A0A2Z4YSY1_RHILE</name>
<geneLocation type="plasmid" evidence="2 3">
    <name>unnamed2</name>
</geneLocation>
<keyword evidence="2" id="KW-0614">Plasmid</keyword>
<protein>
    <submittedName>
        <fullName evidence="2">Uncharacterized protein</fullName>
    </submittedName>
</protein>
<accession>A0A2Z4YSY1</accession>
<gene>
    <name evidence="2" type="ORF">DLJ82_7463</name>
</gene>
<keyword evidence="1" id="KW-0051">Antiviral defense</keyword>
<reference evidence="2 3" key="1">
    <citation type="submission" date="2018-07" db="EMBL/GenBank/DDBJ databases">
        <title>Rhizobium leguminosarum strain:ATCC 14479 Genome sequencing and assembly.</title>
        <authorList>
            <person name="Chakraborty R."/>
        </authorList>
    </citation>
    <scope>NUCLEOTIDE SEQUENCE [LARGE SCALE GENOMIC DNA]</scope>
    <source>
        <strain evidence="2 3">ATCC 14479</strain>
        <plasmid evidence="3">Plasmid unnamed2</plasmid>
    </source>
</reference>
<dbReference type="CDD" id="cd05400">
    <property type="entry name" value="NT_2-5OAS_ClassI-CCAase"/>
    <property type="match status" value="1"/>
</dbReference>
<evidence type="ECO:0000256" key="1">
    <source>
        <dbReference type="ARBA" id="ARBA00023118"/>
    </source>
</evidence>
<evidence type="ECO:0000313" key="2">
    <source>
        <dbReference type="EMBL" id="AXA43708.1"/>
    </source>
</evidence>
<dbReference type="AlphaFoldDB" id="A0A2Z4YSY1"/>
<dbReference type="SUPFAM" id="SSF81301">
    <property type="entry name" value="Nucleotidyltransferase"/>
    <property type="match status" value="1"/>
</dbReference>
<dbReference type="Gene3D" id="3.30.460.10">
    <property type="entry name" value="Beta Polymerase, domain 2"/>
    <property type="match status" value="1"/>
</dbReference>
<sequence>MSDAYLQGILAREAVDTGPHAPVRGVLTTLTPLIAGWAGNKLLSVSPSGSFAKGTANHSGTDIDLFISLSEETTETLQQIYEKLFDRLTALGYAPKRQNVSINIKVNGYDVDLVPAKRQNALSNDHSLYRRRAGTWTKTNVQTHIAHVRAAGHRQETRLIKLWRNQKNLDFPSFYLELAVIEALRNTNYATLSDRVAACFRYLRDTFSNARFVDPANTNNVISDDLTAAEKQRISTAAGQALNSTWDQVIR</sequence>
<dbReference type="RefSeq" id="WP_063473621.1">
    <property type="nucleotide sequence ID" value="NZ_CP030762.1"/>
</dbReference>
<dbReference type="InterPro" id="IPR043519">
    <property type="entry name" value="NT_sf"/>
</dbReference>
<organism evidence="2 3">
    <name type="scientific">Rhizobium leguminosarum</name>
    <dbReference type="NCBI Taxonomy" id="384"/>
    <lineage>
        <taxon>Bacteria</taxon>
        <taxon>Pseudomonadati</taxon>
        <taxon>Pseudomonadota</taxon>
        <taxon>Alphaproteobacteria</taxon>
        <taxon>Hyphomicrobiales</taxon>
        <taxon>Rhizobiaceae</taxon>
        <taxon>Rhizobium/Agrobacterium group</taxon>
        <taxon>Rhizobium</taxon>
    </lineage>
</organism>
<proteinExistence type="predicted"/>
<dbReference type="InterPro" id="IPR006116">
    <property type="entry name" value="NT_2-5OAS_ClassI-CCAase"/>
</dbReference>